<dbReference type="PANTHER" id="PTHR41709">
    <property type="entry name" value="KAIB-LIKE PROTEIN 1"/>
    <property type="match status" value="1"/>
</dbReference>
<keyword evidence="3" id="KW-1185">Reference proteome</keyword>
<name>A0A433NMF6_CHLFR</name>
<dbReference type="SUPFAM" id="SSF52833">
    <property type="entry name" value="Thioredoxin-like"/>
    <property type="match status" value="1"/>
</dbReference>
<dbReference type="Gene3D" id="3.40.30.10">
    <property type="entry name" value="Glutaredoxin"/>
    <property type="match status" value="1"/>
</dbReference>
<dbReference type="InterPro" id="IPR039022">
    <property type="entry name" value="KaiB-like"/>
</dbReference>
<reference evidence="2 3" key="1">
    <citation type="journal article" date="2019" name="Genome Biol. Evol.">
        <title>Day and night: Metabolic profiles and evolutionary relationships of six axenic non-marine cyanobacteria.</title>
        <authorList>
            <person name="Will S.E."/>
            <person name="Henke P."/>
            <person name="Boedeker C."/>
            <person name="Huang S."/>
            <person name="Brinkmann H."/>
            <person name="Rohde M."/>
            <person name="Jarek M."/>
            <person name="Friedl T."/>
            <person name="Seufert S."/>
            <person name="Schumacher M."/>
            <person name="Overmann J."/>
            <person name="Neumann-Schaal M."/>
            <person name="Petersen J."/>
        </authorList>
    </citation>
    <scope>NUCLEOTIDE SEQUENCE [LARGE SCALE GENOMIC DNA]</scope>
    <source>
        <strain evidence="2 3">PCC 6912</strain>
    </source>
</reference>
<dbReference type="EMBL" id="RSCJ01000005">
    <property type="protein sequence ID" value="RUR84235.1"/>
    <property type="molecule type" value="Genomic_DNA"/>
</dbReference>
<accession>A0A433NMF6</accession>
<evidence type="ECO:0000313" key="3">
    <source>
        <dbReference type="Proteomes" id="UP000268857"/>
    </source>
</evidence>
<dbReference type="Proteomes" id="UP000268857">
    <property type="component" value="Unassembled WGS sequence"/>
</dbReference>
<dbReference type="AlphaFoldDB" id="A0A433NMF6"/>
<evidence type="ECO:0000259" key="1">
    <source>
        <dbReference type="SMART" id="SM01248"/>
    </source>
</evidence>
<gene>
    <name evidence="2" type="ORF">PCC6912_18290</name>
</gene>
<dbReference type="PANTHER" id="PTHR41709:SF2">
    <property type="entry name" value="CIRCADIAN CLOCK PROTEIN KAIB2"/>
    <property type="match status" value="1"/>
</dbReference>
<sequence>MDNSIEDKDKANDFLDNSQDTLDLFADQKLDKYVLRLYIANYNQKSLSALEKIQKLCEERLPGRYELEVIDIYQQPERLEEDQIFAIPTLIKEFPPPIKKLIGDLTDTEKLIIALAL</sequence>
<dbReference type="Pfam" id="PF07689">
    <property type="entry name" value="KaiB"/>
    <property type="match status" value="1"/>
</dbReference>
<dbReference type="OrthoDB" id="5458519at2"/>
<feature type="domain" description="KaiB" evidence="1">
    <location>
        <begin position="36"/>
        <end position="117"/>
    </location>
</feature>
<evidence type="ECO:0000313" key="2">
    <source>
        <dbReference type="EMBL" id="RUR84235.1"/>
    </source>
</evidence>
<dbReference type="STRING" id="211165.GCA_000317285_00712"/>
<dbReference type="InterPro" id="IPR036249">
    <property type="entry name" value="Thioredoxin-like_sf"/>
</dbReference>
<protein>
    <recommendedName>
        <fullName evidence="1">KaiB domain-containing protein</fullName>
    </recommendedName>
</protein>
<dbReference type="CDD" id="cd02978">
    <property type="entry name" value="KaiB_like"/>
    <property type="match status" value="1"/>
</dbReference>
<dbReference type="RefSeq" id="WP_016873283.1">
    <property type="nucleotide sequence ID" value="NZ_AJLN01000040.1"/>
</dbReference>
<comment type="caution">
    <text evidence="2">The sequence shown here is derived from an EMBL/GenBank/DDBJ whole genome shotgun (WGS) entry which is preliminary data.</text>
</comment>
<organism evidence="2 3">
    <name type="scientific">Chlorogloeopsis fritschii PCC 6912</name>
    <dbReference type="NCBI Taxonomy" id="211165"/>
    <lineage>
        <taxon>Bacteria</taxon>
        <taxon>Bacillati</taxon>
        <taxon>Cyanobacteriota</taxon>
        <taxon>Cyanophyceae</taxon>
        <taxon>Nostocales</taxon>
        <taxon>Chlorogloeopsidaceae</taxon>
        <taxon>Chlorogloeopsis</taxon>
    </lineage>
</organism>
<dbReference type="GO" id="GO:0048511">
    <property type="term" value="P:rhythmic process"/>
    <property type="evidence" value="ECO:0007669"/>
    <property type="project" value="InterPro"/>
</dbReference>
<dbReference type="InterPro" id="IPR011649">
    <property type="entry name" value="KaiB_domain"/>
</dbReference>
<dbReference type="SMART" id="SM01248">
    <property type="entry name" value="KaiB"/>
    <property type="match status" value="1"/>
</dbReference>
<proteinExistence type="predicted"/>